<organism evidence="1 2">
    <name type="scientific">Crassaminicella thermophila</name>
    <dbReference type="NCBI Taxonomy" id="2599308"/>
    <lineage>
        <taxon>Bacteria</taxon>
        <taxon>Bacillati</taxon>
        <taxon>Bacillota</taxon>
        <taxon>Clostridia</taxon>
        <taxon>Eubacteriales</taxon>
        <taxon>Clostridiaceae</taxon>
        <taxon>Crassaminicella</taxon>
    </lineage>
</organism>
<dbReference type="EMBL" id="CP042243">
    <property type="protein sequence ID" value="QEK12772.1"/>
    <property type="molecule type" value="Genomic_DNA"/>
</dbReference>
<dbReference type="AlphaFoldDB" id="A0A5C0SFT4"/>
<gene>
    <name evidence="1" type="ORF">FQB35_10770</name>
</gene>
<sequence length="80" mass="9674">MKRYTKVIGMMGYYFTKEFEKKKRHKNKVREVKEETVAKSFLEGDTEILIYFLESDREILITPFSDPKEIQKYLGNKFIQ</sequence>
<proteinExistence type="predicted"/>
<dbReference type="Proteomes" id="UP000324646">
    <property type="component" value="Chromosome"/>
</dbReference>
<reference evidence="1 2" key="1">
    <citation type="submission" date="2019-07" db="EMBL/GenBank/DDBJ databases">
        <title>Complete genome of Crassaminicella thermophila SY095.</title>
        <authorList>
            <person name="Li X."/>
        </authorList>
    </citation>
    <scope>NUCLEOTIDE SEQUENCE [LARGE SCALE GENOMIC DNA]</scope>
    <source>
        <strain evidence="1 2">SY095</strain>
    </source>
</reference>
<keyword evidence="2" id="KW-1185">Reference proteome</keyword>
<name>A0A5C0SFT4_CRATE</name>
<dbReference type="RefSeq" id="WP_148809908.1">
    <property type="nucleotide sequence ID" value="NZ_CP042243.1"/>
</dbReference>
<evidence type="ECO:0000313" key="1">
    <source>
        <dbReference type="EMBL" id="QEK12772.1"/>
    </source>
</evidence>
<evidence type="ECO:0000313" key="2">
    <source>
        <dbReference type="Proteomes" id="UP000324646"/>
    </source>
</evidence>
<accession>A0A5C0SFT4</accession>
<protein>
    <submittedName>
        <fullName evidence="1">Uncharacterized protein</fullName>
    </submittedName>
</protein>
<dbReference type="KEGG" id="crs:FQB35_10770"/>
<dbReference type="OrthoDB" id="1754982at2"/>